<keyword evidence="2" id="KW-0436">Ligase</keyword>
<proteinExistence type="predicted"/>
<dbReference type="AlphaFoldDB" id="A0A0A9W3U1"/>
<reference evidence="2" key="1">
    <citation type="journal article" date="2014" name="PLoS ONE">
        <title>Transcriptome-Based Identification of ABC Transporters in the Western Tarnished Plant Bug Lygus hesperus.</title>
        <authorList>
            <person name="Hull J.J."/>
            <person name="Chaney K."/>
            <person name="Geib S.M."/>
            <person name="Fabrick J.A."/>
            <person name="Brent C.S."/>
            <person name="Walsh D."/>
            <person name="Lavine L.C."/>
        </authorList>
    </citation>
    <scope>NUCLEOTIDE SEQUENCE</scope>
</reference>
<organism evidence="2">
    <name type="scientific">Lygus hesperus</name>
    <name type="common">Western plant bug</name>
    <dbReference type="NCBI Taxonomy" id="30085"/>
    <lineage>
        <taxon>Eukaryota</taxon>
        <taxon>Metazoa</taxon>
        <taxon>Ecdysozoa</taxon>
        <taxon>Arthropoda</taxon>
        <taxon>Hexapoda</taxon>
        <taxon>Insecta</taxon>
        <taxon>Pterygota</taxon>
        <taxon>Neoptera</taxon>
        <taxon>Paraneoptera</taxon>
        <taxon>Hemiptera</taxon>
        <taxon>Heteroptera</taxon>
        <taxon>Panheteroptera</taxon>
        <taxon>Cimicomorpha</taxon>
        <taxon>Miridae</taxon>
        <taxon>Mirini</taxon>
        <taxon>Lygus</taxon>
    </lineage>
</organism>
<accession>A0A0A9W3U1</accession>
<reference evidence="2" key="2">
    <citation type="submission" date="2014-07" db="EMBL/GenBank/DDBJ databases">
        <authorList>
            <person name="Hull J."/>
        </authorList>
    </citation>
    <scope>NUCLEOTIDE SEQUENCE</scope>
</reference>
<dbReference type="EMBL" id="GBHO01041523">
    <property type="protein sequence ID" value="JAG02081.1"/>
    <property type="molecule type" value="Transcribed_RNA"/>
</dbReference>
<feature type="non-terminal residue" evidence="2">
    <location>
        <position position="1"/>
    </location>
</feature>
<feature type="compositionally biased region" description="Polar residues" evidence="1">
    <location>
        <begin position="96"/>
        <end position="127"/>
    </location>
</feature>
<name>A0A0A9W3U1_LYGHE</name>
<gene>
    <name evidence="2" type="primary">proS_10</name>
    <name evidence="2" type="ORF">CM83_10773</name>
</gene>
<sequence>NGQSTPSWLLKPGTVLLKKFNRQSKFDPQVEEVTLVDGNHEYALVRYSDGRETTVSTRHLAPTGEDLNLVSDEDNIPSAPDTDVNGAPDTDIRDGPSQQLTKIPQPTAETNNSQVQETVPSPQSEPTTEVDLPRRSSRLKKAPKYLQDYVQS</sequence>
<evidence type="ECO:0000256" key="1">
    <source>
        <dbReference type="SAM" id="MobiDB-lite"/>
    </source>
</evidence>
<evidence type="ECO:0000313" key="2">
    <source>
        <dbReference type="EMBL" id="JAG02081.1"/>
    </source>
</evidence>
<protein>
    <submittedName>
        <fullName evidence="2">Proline--tRNA ligase</fullName>
    </submittedName>
</protein>
<feature type="region of interest" description="Disordered" evidence="1">
    <location>
        <begin position="51"/>
        <end position="152"/>
    </location>
</feature>
<dbReference type="GO" id="GO:0016874">
    <property type="term" value="F:ligase activity"/>
    <property type="evidence" value="ECO:0007669"/>
    <property type="project" value="UniProtKB-KW"/>
</dbReference>